<sequence>MEHLSEEELNFLYDVMLSLKNREECKQLFSDLCTVRELSAMAQRLSVARLLKQGKTFTEIEEETGASSATIARINRCLHYGSGGYSLVLDKLTAEG</sequence>
<evidence type="ECO:0000313" key="1">
    <source>
        <dbReference type="EMBL" id="MBC8541479.1"/>
    </source>
</evidence>
<accession>A0A926DPI7</accession>
<keyword evidence="2" id="KW-1185">Reference proteome</keyword>
<dbReference type="Proteomes" id="UP000611762">
    <property type="component" value="Unassembled WGS sequence"/>
</dbReference>
<dbReference type="PANTHER" id="PTHR40080">
    <property type="entry name" value="LMO1763 PROTEIN"/>
    <property type="match status" value="1"/>
</dbReference>
<dbReference type="EMBL" id="JACRSU010000004">
    <property type="protein sequence ID" value="MBC8541479.1"/>
    <property type="molecule type" value="Genomic_DNA"/>
</dbReference>
<dbReference type="AlphaFoldDB" id="A0A926DPI7"/>
<evidence type="ECO:0008006" key="3">
    <source>
        <dbReference type="Google" id="ProtNLM"/>
    </source>
</evidence>
<evidence type="ECO:0000313" key="2">
    <source>
        <dbReference type="Proteomes" id="UP000611762"/>
    </source>
</evidence>
<dbReference type="Pfam" id="PF01371">
    <property type="entry name" value="Trp_repressor"/>
    <property type="match status" value="1"/>
</dbReference>
<organism evidence="1 2">
    <name type="scientific">Congzhengia minquanensis</name>
    <dbReference type="NCBI Taxonomy" id="2763657"/>
    <lineage>
        <taxon>Bacteria</taxon>
        <taxon>Bacillati</taxon>
        <taxon>Bacillota</taxon>
        <taxon>Clostridia</taxon>
        <taxon>Eubacteriales</taxon>
        <taxon>Oscillospiraceae</taxon>
        <taxon>Congzhengia</taxon>
    </lineage>
</organism>
<dbReference type="InterPro" id="IPR038116">
    <property type="entry name" value="TrpR-like_sf"/>
</dbReference>
<dbReference type="InterPro" id="IPR000831">
    <property type="entry name" value="Trp_repress"/>
</dbReference>
<gene>
    <name evidence="1" type="ORF">H8698_10875</name>
</gene>
<dbReference type="RefSeq" id="WP_249313507.1">
    <property type="nucleotide sequence ID" value="NZ_JACRSU010000004.1"/>
</dbReference>
<dbReference type="Gene3D" id="1.10.1270.10">
    <property type="entry name" value="TrpR-like"/>
    <property type="match status" value="1"/>
</dbReference>
<protein>
    <recommendedName>
        <fullName evidence="3">Trp operon repressor family</fullName>
    </recommendedName>
</protein>
<name>A0A926DPI7_9FIRM</name>
<reference evidence="1" key="1">
    <citation type="submission" date="2020-08" db="EMBL/GenBank/DDBJ databases">
        <title>Genome public.</title>
        <authorList>
            <person name="Liu C."/>
            <person name="Sun Q."/>
        </authorList>
    </citation>
    <scope>NUCLEOTIDE SEQUENCE</scope>
    <source>
        <strain evidence="1">H8</strain>
    </source>
</reference>
<proteinExistence type="predicted"/>
<dbReference type="PIRSF" id="PIRSF012508">
    <property type="entry name" value="YerC"/>
    <property type="match status" value="1"/>
</dbReference>
<dbReference type="SUPFAM" id="SSF48295">
    <property type="entry name" value="TrpR-like"/>
    <property type="match status" value="1"/>
</dbReference>
<dbReference type="GO" id="GO:0003700">
    <property type="term" value="F:DNA-binding transcription factor activity"/>
    <property type="evidence" value="ECO:0007669"/>
    <property type="project" value="InterPro"/>
</dbReference>
<comment type="caution">
    <text evidence="1">The sequence shown here is derived from an EMBL/GenBank/DDBJ whole genome shotgun (WGS) entry which is preliminary data.</text>
</comment>
<dbReference type="NCBIfam" id="TIGR02531">
    <property type="entry name" value="yecD_yerC"/>
    <property type="match status" value="1"/>
</dbReference>
<dbReference type="InterPro" id="IPR013368">
    <property type="entry name" value="YecD_YerC"/>
</dbReference>
<dbReference type="GO" id="GO:0043565">
    <property type="term" value="F:sequence-specific DNA binding"/>
    <property type="evidence" value="ECO:0007669"/>
    <property type="project" value="InterPro"/>
</dbReference>
<dbReference type="InterPro" id="IPR010921">
    <property type="entry name" value="Trp_repressor/repl_initiator"/>
</dbReference>
<dbReference type="PANTHER" id="PTHR40080:SF1">
    <property type="entry name" value="TRPR-LIKE PROTEIN YERC_YECD"/>
    <property type="match status" value="1"/>
</dbReference>